<evidence type="ECO:0000313" key="44">
    <source>
        <dbReference type="Proteomes" id="UP000694388"/>
    </source>
</evidence>
<evidence type="ECO:0000256" key="16">
    <source>
        <dbReference type="ARBA" id="ARBA00051879"/>
    </source>
</evidence>
<evidence type="ECO:0000256" key="22">
    <source>
        <dbReference type="ARBA" id="ARBA00052518"/>
    </source>
</evidence>
<dbReference type="AlphaFoldDB" id="A0A8C4QCH3"/>
<dbReference type="InterPro" id="IPR015421">
    <property type="entry name" value="PyrdxlP-dep_Trfase_major"/>
</dbReference>
<keyword evidence="44" id="KW-1185">Reference proteome</keyword>
<comment type="catalytic activity">
    <reaction evidence="25">
        <text>4-methyl-2-oxopentanoate + L-kynurenine = kynurenate + L-leucine + H2O</text>
        <dbReference type="Rhea" id="RHEA:66068"/>
        <dbReference type="ChEBI" id="CHEBI:15377"/>
        <dbReference type="ChEBI" id="CHEBI:17865"/>
        <dbReference type="ChEBI" id="CHEBI:57427"/>
        <dbReference type="ChEBI" id="CHEBI:57959"/>
        <dbReference type="ChEBI" id="CHEBI:58454"/>
    </reaction>
    <physiologicalReaction direction="left-to-right" evidence="25">
        <dbReference type="Rhea" id="RHEA:66069"/>
    </physiologicalReaction>
</comment>
<dbReference type="EC" id="2.6.1.63" evidence="4"/>
<evidence type="ECO:0000256" key="13">
    <source>
        <dbReference type="ARBA" id="ARBA00051184"/>
    </source>
</evidence>
<evidence type="ECO:0000256" key="9">
    <source>
        <dbReference type="ARBA" id="ARBA00047677"/>
    </source>
</evidence>
<comment type="catalytic activity">
    <reaction evidence="11">
        <text>L-2-aminoadipate + glyoxylate = 2-oxoadipate + glycine</text>
        <dbReference type="Rhea" id="RHEA:69112"/>
        <dbReference type="ChEBI" id="CHEBI:36655"/>
        <dbReference type="ChEBI" id="CHEBI:57305"/>
        <dbReference type="ChEBI" id="CHEBI:57499"/>
        <dbReference type="ChEBI" id="CHEBI:58672"/>
    </reaction>
    <physiologicalReaction direction="left-to-right" evidence="11">
        <dbReference type="Rhea" id="RHEA:69113"/>
    </physiologicalReaction>
</comment>
<evidence type="ECO:0000256" key="10">
    <source>
        <dbReference type="ARBA" id="ARBA00050142"/>
    </source>
</evidence>
<evidence type="ECO:0000256" key="6">
    <source>
        <dbReference type="ARBA" id="ARBA00022679"/>
    </source>
</evidence>
<evidence type="ECO:0000256" key="40">
    <source>
        <dbReference type="ARBA" id="ARBA00083286"/>
    </source>
</evidence>
<evidence type="ECO:0000256" key="38">
    <source>
        <dbReference type="ARBA" id="ARBA00082796"/>
    </source>
</evidence>
<dbReference type="InterPro" id="IPR050859">
    <property type="entry name" value="Class-I_PLP-dep_aminotransf"/>
</dbReference>
<evidence type="ECO:0000256" key="2">
    <source>
        <dbReference type="ARBA" id="ARBA00007441"/>
    </source>
</evidence>
<evidence type="ECO:0000256" key="12">
    <source>
        <dbReference type="ARBA" id="ARBA00051090"/>
    </source>
</evidence>
<dbReference type="OMA" id="FMPGEPF"/>
<evidence type="ECO:0000256" key="4">
    <source>
        <dbReference type="ARBA" id="ARBA00013010"/>
    </source>
</evidence>
<evidence type="ECO:0000256" key="18">
    <source>
        <dbReference type="ARBA" id="ARBA00052128"/>
    </source>
</evidence>
<keyword evidence="7" id="KW-0663">Pyridoxal phosphate</keyword>
<comment type="catalytic activity">
    <reaction evidence="16">
        <text>2-oxobutanoate + L-kynurenine = (2S)-2-aminobutanoate + kynurenate + H2O</text>
        <dbReference type="Rhea" id="RHEA:66044"/>
        <dbReference type="ChEBI" id="CHEBI:15377"/>
        <dbReference type="ChEBI" id="CHEBI:16763"/>
        <dbReference type="ChEBI" id="CHEBI:57959"/>
        <dbReference type="ChEBI" id="CHEBI:58454"/>
        <dbReference type="ChEBI" id="CHEBI:74359"/>
    </reaction>
    <physiologicalReaction direction="left-to-right" evidence="16">
        <dbReference type="Rhea" id="RHEA:66045"/>
    </physiologicalReaction>
</comment>
<evidence type="ECO:0000256" key="21">
    <source>
        <dbReference type="ARBA" id="ARBA00052404"/>
    </source>
</evidence>
<dbReference type="Proteomes" id="UP000694388">
    <property type="component" value="Unplaced"/>
</dbReference>
<comment type="catalytic activity">
    <reaction evidence="17">
        <text>indole-3-pyruvate + L-kynurenine = kynurenate + L-tryptophan + H2O</text>
        <dbReference type="Rhea" id="RHEA:66052"/>
        <dbReference type="ChEBI" id="CHEBI:15377"/>
        <dbReference type="ChEBI" id="CHEBI:17640"/>
        <dbReference type="ChEBI" id="CHEBI:57912"/>
        <dbReference type="ChEBI" id="CHEBI:57959"/>
        <dbReference type="ChEBI" id="CHEBI:58454"/>
    </reaction>
    <physiologicalReaction direction="left-to-right" evidence="17">
        <dbReference type="Rhea" id="RHEA:66053"/>
    </physiologicalReaction>
</comment>
<evidence type="ECO:0000256" key="29">
    <source>
        <dbReference type="ARBA" id="ARBA00067027"/>
    </source>
</evidence>
<comment type="similarity">
    <text evidence="2">Belongs to the class-I pyridoxal-phosphate-dependent aminotransferase family.</text>
</comment>
<evidence type="ECO:0000256" key="33">
    <source>
        <dbReference type="ARBA" id="ARBA00080697"/>
    </source>
</evidence>
<evidence type="ECO:0000256" key="7">
    <source>
        <dbReference type="ARBA" id="ARBA00022898"/>
    </source>
</evidence>
<accession>A0A8C4QCH3</accession>
<evidence type="ECO:0000256" key="25">
    <source>
        <dbReference type="ARBA" id="ARBA00052831"/>
    </source>
</evidence>
<sequence length="416" mass="46916">MNYDRFLNSVSSLRQLSPIRGFASETTHHVSLAGGYPNPDMFPFASATFTLKDGRNLKIDGDLINMSFQYSSSEGLPELIDWLKVMQKTFHNPPTWSKKVEQGGTELCITAGSQEALSKVFEMLLTNEDTIVTNSYVYCGALQCLRPMGVHFLTIESDESGMVPAALSKALSSFPPNRRPPRVIYIVPNGENPTGITLTLERKKAIYQIAKKFDLLIVEDDPYFFMQFNKSRIPSFLSLDIDGRVLRLDSFSKIISAGLRLGFLTGPKMLVDRVILHVQVSTIHCSTLCQVLMLQLLRIWGLEGFLEHANKISDFYKSQRDLMIESAHHWLNGLAEWNKPQGGMFLWIKLVGITDTYDLIMQKAKEKKVLFVPGRDFLPDNTMPSPFVRASFSLSSQMQMDKGLKTLAEILKNIQS</sequence>
<evidence type="ECO:0000256" key="32">
    <source>
        <dbReference type="ARBA" id="ARBA00075068"/>
    </source>
</evidence>
<dbReference type="Pfam" id="PF00155">
    <property type="entry name" value="Aminotran_1_2"/>
    <property type="match status" value="1"/>
</dbReference>
<feature type="domain" description="Aminotransferase class I/classII large" evidence="42">
    <location>
        <begin position="67"/>
        <end position="405"/>
    </location>
</feature>
<comment type="catalytic activity">
    <reaction evidence="12">
        <text>2-oxopentanoate + L-kynurenine = L-2-aminopentanoate + kynurenate + H2O</text>
        <dbReference type="Rhea" id="RHEA:66076"/>
        <dbReference type="ChEBI" id="CHEBI:15377"/>
        <dbReference type="ChEBI" id="CHEBI:28644"/>
        <dbReference type="ChEBI" id="CHEBI:57959"/>
        <dbReference type="ChEBI" id="CHEBI:58441"/>
        <dbReference type="ChEBI" id="CHEBI:58454"/>
    </reaction>
    <physiologicalReaction direction="left-to-right" evidence="12">
        <dbReference type="Rhea" id="RHEA:66077"/>
    </physiologicalReaction>
</comment>
<evidence type="ECO:0000256" key="3">
    <source>
        <dbReference type="ARBA" id="ARBA00012751"/>
    </source>
</evidence>
<evidence type="ECO:0000256" key="37">
    <source>
        <dbReference type="ARBA" id="ARBA00082705"/>
    </source>
</evidence>
<evidence type="ECO:0000256" key="35">
    <source>
        <dbReference type="ARBA" id="ARBA00081438"/>
    </source>
</evidence>
<dbReference type="GO" id="GO:0030170">
    <property type="term" value="F:pyridoxal phosphate binding"/>
    <property type="evidence" value="ECO:0007669"/>
    <property type="project" value="InterPro"/>
</dbReference>
<dbReference type="EC" id="2.6.1.73" evidence="30"/>
<evidence type="ECO:0000256" key="20">
    <source>
        <dbReference type="ARBA" id="ARBA00052400"/>
    </source>
</evidence>
<dbReference type="InterPro" id="IPR004839">
    <property type="entry name" value="Aminotransferase_I/II_large"/>
</dbReference>
<dbReference type="EC" id="2.6.1.4" evidence="28"/>
<evidence type="ECO:0000256" key="31">
    <source>
        <dbReference type="ARBA" id="ARBA00074091"/>
    </source>
</evidence>
<evidence type="ECO:0000256" key="1">
    <source>
        <dbReference type="ARBA" id="ARBA00001933"/>
    </source>
</evidence>
<evidence type="ECO:0000256" key="41">
    <source>
        <dbReference type="ARBA" id="ARBA00083735"/>
    </source>
</evidence>
<evidence type="ECO:0000256" key="5">
    <source>
        <dbReference type="ARBA" id="ARBA00022576"/>
    </source>
</evidence>
<evidence type="ECO:0000256" key="24">
    <source>
        <dbReference type="ARBA" id="ARBA00052580"/>
    </source>
</evidence>
<comment type="catalytic activity">
    <reaction evidence="24">
        <text>3-phenylpyruvate + L-kynurenine = kynurenate + L-phenylalanine + H2O</text>
        <dbReference type="Rhea" id="RHEA:66092"/>
        <dbReference type="ChEBI" id="CHEBI:15377"/>
        <dbReference type="ChEBI" id="CHEBI:18005"/>
        <dbReference type="ChEBI" id="CHEBI:57959"/>
        <dbReference type="ChEBI" id="CHEBI:58095"/>
        <dbReference type="ChEBI" id="CHEBI:58454"/>
    </reaction>
    <physiologicalReaction direction="left-to-right" evidence="24">
        <dbReference type="Rhea" id="RHEA:66093"/>
    </physiologicalReaction>
</comment>
<protein>
    <recommendedName>
        <fullName evidence="31">Kynurenine/alpha-aminoadipate aminotransferase, mitochondrial</fullName>
        <ecNumber evidence="29">2.6.1.39</ecNumber>
        <ecNumber evidence="28">2.6.1.4</ecNumber>
        <ecNumber evidence="4">2.6.1.63</ecNumber>
        <ecNumber evidence="3">2.6.1.7</ecNumber>
        <ecNumber evidence="30">2.6.1.73</ecNumber>
    </recommendedName>
    <alternativeName>
        <fullName evidence="41">2-aminoadipate aminotransferase</fullName>
    </alternativeName>
    <alternativeName>
        <fullName evidence="34">2-aminoadipate transaminase</fullName>
    </alternativeName>
    <alternativeName>
        <fullName evidence="37">Alpha-aminoadipate aminotransferase</fullName>
    </alternativeName>
    <alternativeName>
        <fullName evidence="36">Glycine transaminase AADAT</fullName>
    </alternativeName>
    <alternativeName>
        <fullName evidence="40">Kynurenine aminotransferase II</fullName>
    </alternativeName>
    <alternativeName>
        <fullName evidence="35">Kynurenine--glyoxylate transaminase AADAT</fullName>
    </alternativeName>
    <alternativeName>
        <fullName evidence="38">Kynurenine--oxoglutarate aminotransferase II</fullName>
    </alternativeName>
    <alternativeName>
        <fullName evidence="39">Kynurenine--oxoglutarate transaminase 2</fullName>
    </alternativeName>
    <alternativeName>
        <fullName evidence="33">Kynurenine--oxoglutarate transaminase II</fullName>
    </alternativeName>
    <alternativeName>
        <fullName evidence="32">Methionine--glyoxylate transaminase AADAT</fullName>
    </alternativeName>
</protein>
<dbReference type="SUPFAM" id="SSF53383">
    <property type="entry name" value="PLP-dependent transferases"/>
    <property type="match status" value="1"/>
</dbReference>
<evidence type="ECO:0000256" key="8">
    <source>
        <dbReference type="ARBA" id="ARBA00047478"/>
    </source>
</evidence>
<comment type="catalytic activity">
    <reaction evidence="15">
        <text>2-oxoadipate + L-kynurenine = L-2-aminoadipate + kynurenate + H2O</text>
        <dbReference type="Rhea" id="RHEA:70047"/>
        <dbReference type="ChEBI" id="CHEBI:15377"/>
        <dbReference type="ChEBI" id="CHEBI:57499"/>
        <dbReference type="ChEBI" id="CHEBI:57959"/>
        <dbReference type="ChEBI" id="CHEBI:58454"/>
        <dbReference type="ChEBI" id="CHEBI:58672"/>
    </reaction>
    <physiologicalReaction direction="left-to-right" evidence="15">
        <dbReference type="Rhea" id="RHEA:70048"/>
    </physiologicalReaction>
</comment>
<proteinExistence type="inferred from homology"/>
<dbReference type="GO" id="GO:0016212">
    <property type="term" value="F:kynurenine-oxoglutarate transaminase activity"/>
    <property type="evidence" value="ECO:0007669"/>
    <property type="project" value="UniProtKB-EC"/>
</dbReference>
<evidence type="ECO:0000256" key="17">
    <source>
        <dbReference type="ARBA" id="ARBA00052124"/>
    </source>
</evidence>
<dbReference type="PANTHER" id="PTHR42790">
    <property type="entry name" value="AMINOTRANSFERASE"/>
    <property type="match status" value="1"/>
</dbReference>
<comment type="function">
    <text evidence="26">Transaminase with broad substrate specificity. Has transaminase activity towards aminoadipate, kynurenine, methionine and glutamate. Shows activity also towards tryptophan, aspartate and hydroxykynurenine. Accepts a variety of oxo-acids as amino-group acceptors, with a preference for 2-oxoglutarate, 2-oxocaproic acid, phenylpyruvate and alpha-oxo-gamma-methiol butyric acid. Can also use glyoxylate as amino-group acceptor (in vitro).</text>
</comment>
<keyword evidence="6" id="KW-0808">Transferase</keyword>
<dbReference type="Ensembl" id="ENSEBUT00000013993.1">
    <property type="protein sequence ID" value="ENSEBUP00000013417.1"/>
    <property type="gene ID" value="ENSEBUG00000008474.1"/>
</dbReference>
<comment type="catalytic activity">
    <reaction evidence="10">
        <text>L-tyrosine + glyoxylate = 3-(4-hydroxyphenyl)pyruvate + glycine</text>
        <dbReference type="Rhea" id="RHEA:69116"/>
        <dbReference type="ChEBI" id="CHEBI:36242"/>
        <dbReference type="ChEBI" id="CHEBI:36655"/>
        <dbReference type="ChEBI" id="CHEBI:57305"/>
        <dbReference type="ChEBI" id="CHEBI:58315"/>
    </reaction>
</comment>
<dbReference type="GO" id="GO:1901605">
    <property type="term" value="P:alpha-amino acid metabolic process"/>
    <property type="evidence" value="ECO:0007669"/>
    <property type="project" value="TreeGrafter"/>
</dbReference>
<evidence type="ECO:0000256" key="36">
    <source>
        <dbReference type="ARBA" id="ARBA00082040"/>
    </source>
</evidence>
<comment type="catalytic activity">
    <reaction evidence="20">
        <text>glyoxylate + L-phenylalanine = 3-phenylpyruvate + glycine</text>
        <dbReference type="Rhea" id="RHEA:69120"/>
        <dbReference type="ChEBI" id="CHEBI:18005"/>
        <dbReference type="ChEBI" id="CHEBI:36655"/>
        <dbReference type="ChEBI" id="CHEBI:57305"/>
        <dbReference type="ChEBI" id="CHEBI:58095"/>
    </reaction>
</comment>
<comment type="catalytic activity">
    <reaction evidence="22">
        <text>L-leucine + glyoxylate = 4-methyl-2-oxopentanoate + glycine</text>
        <dbReference type="Rhea" id="RHEA:69128"/>
        <dbReference type="ChEBI" id="CHEBI:17865"/>
        <dbReference type="ChEBI" id="CHEBI:36655"/>
        <dbReference type="ChEBI" id="CHEBI:57305"/>
        <dbReference type="ChEBI" id="CHEBI:57427"/>
    </reaction>
</comment>
<name>A0A8C4QCH3_EPTBU</name>
<evidence type="ECO:0000256" key="39">
    <source>
        <dbReference type="ARBA" id="ARBA00083236"/>
    </source>
</evidence>
<dbReference type="CDD" id="cd00609">
    <property type="entry name" value="AAT_like"/>
    <property type="match status" value="1"/>
</dbReference>
<reference evidence="43" key="2">
    <citation type="submission" date="2025-09" db="UniProtKB">
        <authorList>
            <consortium name="Ensembl"/>
        </authorList>
    </citation>
    <scope>IDENTIFICATION</scope>
</reference>
<comment type="catalytic activity">
    <reaction evidence="19">
        <text>L-tryptophan + glyoxylate = indole-3-pyruvate + glycine</text>
        <dbReference type="Rhea" id="RHEA:69124"/>
        <dbReference type="ChEBI" id="CHEBI:17640"/>
        <dbReference type="ChEBI" id="CHEBI:36655"/>
        <dbReference type="ChEBI" id="CHEBI:57305"/>
        <dbReference type="ChEBI" id="CHEBI:57912"/>
    </reaction>
</comment>
<evidence type="ECO:0000256" key="14">
    <source>
        <dbReference type="ARBA" id="ARBA00051742"/>
    </source>
</evidence>
<dbReference type="GO" id="GO:0047536">
    <property type="term" value="F:2-aminoadipate transaminase activity"/>
    <property type="evidence" value="ECO:0007669"/>
    <property type="project" value="UniProtKB-EC"/>
</dbReference>
<evidence type="ECO:0000256" key="27">
    <source>
        <dbReference type="ARBA" id="ARBA00060610"/>
    </source>
</evidence>
<comment type="catalytic activity">
    <reaction evidence="18">
        <text>2-oxohexanoate + L-kynurenine = L-2-aminohexanoate + kynurenate + H2O</text>
        <dbReference type="Rhea" id="RHEA:66060"/>
        <dbReference type="ChEBI" id="CHEBI:15377"/>
        <dbReference type="ChEBI" id="CHEBI:35177"/>
        <dbReference type="ChEBI" id="CHEBI:57959"/>
        <dbReference type="ChEBI" id="CHEBI:58454"/>
        <dbReference type="ChEBI" id="CHEBI:58455"/>
    </reaction>
    <physiologicalReaction direction="left-to-right" evidence="18">
        <dbReference type="Rhea" id="RHEA:66061"/>
    </physiologicalReaction>
</comment>
<dbReference type="EC" id="2.6.1.39" evidence="29"/>
<evidence type="ECO:0000313" key="43">
    <source>
        <dbReference type="Ensembl" id="ENSEBUP00000013417.1"/>
    </source>
</evidence>
<dbReference type="GO" id="GO:0005759">
    <property type="term" value="C:mitochondrial matrix"/>
    <property type="evidence" value="ECO:0007669"/>
    <property type="project" value="UniProtKB-ARBA"/>
</dbReference>
<dbReference type="PANTHER" id="PTHR42790:SF19">
    <property type="entry name" value="KYNURENINE_ALPHA-AMINOADIPATE AMINOTRANSFERASE, MITOCHONDRIAL"/>
    <property type="match status" value="1"/>
</dbReference>
<comment type="catalytic activity">
    <reaction evidence="13">
        <text>4-methylsulfanyl-2-oxobutanoate + L-kynurenine = kynurenate + L-methionine + H2O</text>
        <dbReference type="Rhea" id="RHEA:69096"/>
        <dbReference type="ChEBI" id="CHEBI:15377"/>
        <dbReference type="ChEBI" id="CHEBI:16723"/>
        <dbReference type="ChEBI" id="CHEBI:57844"/>
        <dbReference type="ChEBI" id="CHEBI:57959"/>
        <dbReference type="ChEBI" id="CHEBI:58454"/>
    </reaction>
    <physiologicalReaction direction="left-to-right" evidence="13">
        <dbReference type="Rhea" id="RHEA:69097"/>
    </physiologicalReaction>
</comment>
<comment type="cofactor">
    <cofactor evidence="1">
        <name>pyridoxal 5'-phosphate</name>
        <dbReference type="ChEBI" id="CHEBI:597326"/>
    </cofactor>
</comment>
<evidence type="ECO:0000256" key="26">
    <source>
        <dbReference type="ARBA" id="ARBA00056991"/>
    </source>
</evidence>
<dbReference type="Gene3D" id="3.40.640.10">
    <property type="entry name" value="Type I PLP-dependent aspartate aminotransferase-like (Major domain)"/>
    <property type="match status" value="1"/>
</dbReference>
<dbReference type="InterPro" id="IPR015424">
    <property type="entry name" value="PyrdxlP-dep_Trfase"/>
</dbReference>
<comment type="catalytic activity">
    <reaction evidence="9">
        <text>L-kynurenine + glyoxylate = kynurenate + glycine + H2O</text>
        <dbReference type="Rhea" id="RHEA:65896"/>
        <dbReference type="ChEBI" id="CHEBI:15377"/>
        <dbReference type="ChEBI" id="CHEBI:36655"/>
        <dbReference type="ChEBI" id="CHEBI:57305"/>
        <dbReference type="ChEBI" id="CHEBI:57959"/>
        <dbReference type="ChEBI" id="CHEBI:58454"/>
        <dbReference type="EC" id="2.6.1.63"/>
    </reaction>
    <physiologicalReaction direction="left-to-right" evidence="9">
        <dbReference type="Rhea" id="RHEA:65897"/>
    </physiologicalReaction>
</comment>
<evidence type="ECO:0000256" key="23">
    <source>
        <dbReference type="ARBA" id="ARBA00052537"/>
    </source>
</evidence>
<dbReference type="FunFam" id="3.40.640.10:FF:000071">
    <property type="entry name" value="Kynurenine/alpha-aminoadipate aminotransferase, mitochondrial"/>
    <property type="match status" value="1"/>
</dbReference>
<dbReference type="EC" id="2.6.1.7" evidence="3"/>
<evidence type="ECO:0000256" key="15">
    <source>
        <dbReference type="ARBA" id="ARBA00051759"/>
    </source>
</evidence>
<evidence type="ECO:0000259" key="42">
    <source>
        <dbReference type="Pfam" id="PF00155"/>
    </source>
</evidence>
<dbReference type="FunFam" id="3.90.1150.10:FF:000166">
    <property type="entry name" value="Kynurenine/alpha-aminoadipate aminotransferase, mitochondrial"/>
    <property type="match status" value="1"/>
</dbReference>
<dbReference type="GeneTree" id="ENSGT00390000004594"/>
<comment type="catalytic activity">
    <reaction evidence="8">
        <text>L-kynurenine + 2-oxoglutarate = kynurenate + L-glutamate + H2O</text>
        <dbReference type="Rhea" id="RHEA:65560"/>
        <dbReference type="ChEBI" id="CHEBI:15377"/>
        <dbReference type="ChEBI" id="CHEBI:16810"/>
        <dbReference type="ChEBI" id="CHEBI:29985"/>
        <dbReference type="ChEBI" id="CHEBI:57959"/>
        <dbReference type="ChEBI" id="CHEBI:58454"/>
        <dbReference type="EC" id="2.6.1.7"/>
    </reaction>
    <physiologicalReaction direction="left-to-right" evidence="8">
        <dbReference type="Rhea" id="RHEA:65561"/>
    </physiologicalReaction>
</comment>
<dbReference type="GO" id="GO:0047315">
    <property type="term" value="F:kynurenine-glyoxylate transaminase activity"/>
    <property type="evidence" value="ECO:0007669"/>
    <property type="project" value="UniProtKB-EC"/>
</dbReference>
<comment type="catalytic activity">
    <reaction evidence="21">
        <text>glyoxylate + L-methionine = 4-methylsulfanyl-2-oxobutanoate + glycine</text>
        <dbReference type="Rhea" id="RHEA:22884"/>
        <dbReference type="ChEBI" id="CHEBI:16723"/>
        <dbReference type="ChEBI" id="CHEBI:36655"/>
        <dbReference type="ChEBI" id="CHEBI:57305"/>
        <dbReference type="ChEBI" id="CHEBI:57844"/>
        <dbReference type="EC" id="2.6.1.73"/>
    </reaction>
</comment>
<evidence type="ECO:0000256" key="28">
    <source>
        <dbReference type="ARBA" id="ARBA00066546"/>
    </source>
</evidence>
<evidence type="ECO:0000256" key="34">
    <source>
        <dbReference type="ARBA" id="ARBA00080916"/>
    </source>
</evidence>
<evidence type="ECO:0000256" key="19">
    <source>
        <dbReference type="ARBA" id="ARBA00052393"/>
    </source>
</evidence>
<comment type="pathway">
    <text evidence="27">Amino-acid degradation; L-lysine degradation via saccharopine pathway; glutaryl-CoA from L-lysine: step 4/6.</text>
</comment>
<comment type="catalytic activity">
    <reaction evidence="23">
        <text>glycine + 2-oxoglutarate = glyoxylate + L-glutamate</text>
        <dbReference type="Rhea" id="RHEA:14089"/>
        <dbReference type="ChEBI" id="CHEBI:16810"/>
        <dbReference type="ChEBI" id="CHEBI:29985"/>
        <dbReference type="ChEBI" id="CHEBI:36655"/>
        <dbReference type="ChEBI" id="CHEBI:57305"/>
        <dbReference type="EC" id="2.6.1.4"/>
    </reaction>
</comment>
<reference evidence="43" key="1">
    <citation type="submission" date="2025-08" db="UniProtKB">
        <authorList>
            <consortium name="Ensembl"/>
        </authorList>
    </citation>
    <scope>IDENTIFICATION</scope>
</reference>
<comment type="catalytic activity">
    <reaction evidence="14">
        <text>2-oxo-3-sulfanylpropanoate + L-kynurenine = kynurenate + L-cysteine + H2O</text>
        <dbReference type="Rhea" id="RHEA:69104"/>
        <dbReference type="ChEBI" id="CHEBI:15377"/>
        <dbReference type="ChEBI" id="CHEBI:35235"/>
        <dbReference type="ChEBI" id="CHEBI:57678"/>
        <dbReference type="ChEBI" id="CHEBI:57959"/>
        <dbReference type="ChEBI" id="CHEBI:58454"/>
    </reaction>
    <physiologicalReaction direction="left-to-right" evidence="14">
        <dbReference type="Rhea" id="RHEA:69105"/>
    </physiologicalReaction>
</comment>
<dbReference type="GO" id="GO:0050094">
    <property type="term" value="F:methionine-glyoxylate transaminase activity"/>
    <property type="evidence" value="ECO:0007669"/>
    <property type="project" value="UniProtKB-EC"/>
</dbReference>
<keyword evidence="5" id="KW-0032">Aminotransferase</keyword>
<evidence type="ECO:0000256" key="11">
    <source>
        <dbReference type="ARBA" id="ARBA00050937"/>
    </source>
</evidence>
<organism evidence="43 44">
    <name type="scientific">Eptatretus burgeri</name>
    <name type="common">Inshore hagfish</name>
    <dbReference type="NCBI Taxonomy" id="7764"/>
    <lineage>
        <taxon>Eukaryota</taxon>
        <taxon>Metazoa</taxon>
        <taxon>Chordata</taxon>
        <taxon>Craniata</taxon>
        <taxon>Vertebrata</taxon>
        <taxon>Cyclostomata</taxon>
        <taxon>Myxini</taxon>
        <taxon>Myxiniformes</taxon>
        <taxon>Myxinidae</taxon>
        <taxon>Eptatretinae</taxon>
        <taxon>Eptatretus</taxon>
    </lineage>
</organism>
<dbReference type="GO" id="GO:0047958">
    <property type="term" value="F:glycine:2-oxoglutarate aminotransferase activity"/>
    <property type="evidence" value="ECO:0007669"/>
    <property type="project" value="UniProtKB-EC"/>
</dbReference>
<evidence type="ECO:0000256" key="30">
    <source>
        <dbReference type="ARBA" id="ARBA00067059"/>
    </source>
</evidence>